<dbReference type="eggNOG" id="ENOG502Z7SA">
    <property type="taxonomic scope" value="Bacteria"/>
</dbReference>
<reference key="1">
    <citation type="journal article" date="2011" name="Mol. Biol. Evol.">
        <title>Unity in variety -- the pan-genome of the Chlamydiae.</title>
        <authorList>
            <person name="Collingro A."/>
            <person name="Tischler P."/>
            <person name="Weinmaier T."/>
            <person name="Penz T."/>
            <person name="Heinz E."/>
            <person name="Brunham R.C."/>
            <person name="Read T.D."/>
            <person name="Bavoil P.M."/>
            <person name="Sachse K."/>
            <person name="Kahane S."/>
            <person name="Friedman M.G."/>
            <person name="Rattei T."/>
            <person name="Myers G.S.A."/>
            <person name="Horn M."/>
        </authorList>
    </citation>
    <scope>NUCLEOTIDE SEQUENCE</scope>
    <source>
        <strain>UV7</strain>
    </source>
</reference>
<dbReference type="AlphaFoldDB" id="F8KWW1"/>
<dbReference type="KEGG" id="puv:PUV_16030"/>
<organism evidence="1 2">
    <name type="scientific">Parachlamydia acanthamoebae (strain UV7)</name>
    <dbReference type="NCBI Taxonomy" id="765952"/>
    <lineage>
        <taxon>Bacteria</taxon>
        <taxon>Pseudomonadati</taxon>
        <taxon>Chlamydiota</taxon>
        <taxon>Chlamydiia</taxon>
        <taxon>Parachlamydiales</taxon>
        <taxon>Parachlamydiaceae</taxon>
        <taxon>Parachlamydia</taxon>
    </lineage>
</organism>
<dbReference type="Pfam" id="PF06834">
    <property type="entry name" value="TraU"/>
    <property type="match status" value="1"/>
</dbReference>
<proteinExistence type="predicted"/>
<dbReference type="STRING" id="765952.PUV_16030"/>
<name>F8KWW1_PARAV</name>
<dbReference type="InterPro" id="IPR009649">
    <property type="entry name" value="TraU"/>
</dbReference>
<dbReference type="HOGENOM" id="CLU_058410_1_0_0"/>
<evidence type="ECO:0000313" key="1">
    <source>
        <dbReference type="EMBL" id="CCB86553.1"/>
    </source>
</evidence>
<protein>
    <submittedName>
        <fullName evidence="1">Conjugal transfer DNA transfer protein TraU</fullName>
    </submittedName>
</protein>
<keyword evidence="2" id="KW-1185">Reference proteome</keyword>
<reference evidence="1 2" key="2">
    <citation type="journal article" date="2011" name="Mol. Biol. Evol.">
        <title>Unity in variety--the pan-genome of the Chlamydiae.</title>
        <authorList>
            <person name="Collingro A."/>
            <person name="Tischler P."/>
            <person name="Weinmaier T."/>
            <person name="Penz T."/>
            <person name="Heinz E."/>
            <person name="Brunham R.C."/>
            <person name="Read T.D."/>
            <person name="Bavoil P.M."/>
            <person name="Sachse K."/>
            <person name="Kahane S."/>
            <person name="Friedman M.G."/>
            <person name="Rattei T."/>
            <person name="Myers G.S."/>
            <person name="Horn M."/>
        </authorList>
    </citation>
    <scope>NUCLEOTIDE SEQUENCE [LARGE SCALE GENOMIC DNA]</scope>
    <source>
        <strain evidence="2">UV7</strain>
    </source>
</reference>
<gene>
    <name evidence="1" type="primary">traU</name>
    <name evidence="1" type="ordered locus">PUV_16030</name>
</gene>
<dbReference type="Proteomes" id="UP000000495">
    <property type="component" value="Chromosome"/>
</dbReference>
<accession>F8KWW1</accession>
<dbReference type="EMBL" id="FR872580">
    <property type="protein sequence ID" value="CCB86553.1"/>
    <property type="molecule type" value="Genomic_DNA"/>
</dbReference>
<sequence>MAFMSELDPSWNDDYLSNILHPEAALFANPLAQFTCAADCLSSSIDKPQDQLFWCAGCEGNLYPFNGYVAHHISGIQASALLVNRVIAKLHRLSLVKGFGKNDFCEAKPMPIIKKSLYKTQLLHPVPQTSGPCHPLGKSDVLWGSGKSYP</sequence>
<evidence type="ECO:0000313" key="2">
    <source>
        <dbReference type="Proteomes" id="UP000000495"/>
    </source>
</evidence>